<proteinExistence type="predicted"/>
<evidence type="ECO:0000313" key="2">
    <source>
        <dbReference type="EMBL" id="MBL4950990.1"/>
    </source>
</evidence>
<dbReference type="Proteomes" id="UP000623967">
    <property type="component" value="Unassembled WGS sequence"/>
</dbReference>
<comment type="caution">
    <text evidence="2">The sequence shown here is derived from an EMBL/GenBank/DDBJ whole genome shotgun (WGS) entry which is preliminary data.</text>
</comment>
<dbReference type="EMBL" id="JAESWB010000025">
    <property type="protein sequence ID" value="MBL4950990.1"/>
    <property type="molecule type" value="Genomic_DNA"/>
</dbReference>
<feature type="coiled-coil region" evidence="1">
    <location>
        <begin position="61"/>
        <end position="88"/>
    </location>
</feature>
<evidence type="ECO:0000256" key="1">
    <source>
        <dbReference type="SAM" id="Coils"/>
    </source>
</evidence>
<accession>A0ABS1TI42</accession>
<organism evidence="2 3">
    <name type="scientific">Neobacillus paridis</name>
    <dbReference type="NCBI Taxonomy" id="2803862"/>
    <lineage>
        <taxon>Bacteria</taxon>
        <taxon>Bacillati</taxon>
        <taxon>Bacillota</taxon>
        <taxon>Bacilli</taxon>
        <taxon>Bacillales</taxon>
        <taxon>Bacillaceae</taxon>
        <taxon>Neobacillus</taxon>
    </lineage>
</organism>
<protein>
    <submittedName>
        <fullName evidence="2">Uncharacterized protein</fullName>
    </submittedName>
</protein>
<sequence length="100" mass="11991">MKFRYCNKLSDRDEDLKQFNNDLTDEEKEILSILMIVEYLTPKLLTDELLKQTLNSKDYYLSSQANHIKEIRELRDKYQQEANSLMILYTFNNSKLDGFL</sequence>
<keyword evidence="1" id="KW-0175">Coiled coil</keyword>
<name>A0ABS1TI42_9BACI</name>
<evidence type="ECO:0000313" key="3">
    <source>
        <dbReference type="Proteomes" id="UP000623967"/>
    </source>
</evidence>
<keyword evidence="3" id="KW-1185">Reference proteome</keyword>
<reference evidence="2 3" key="1">
    <citation type="submission" date="2021-01" db="EMBL/GenBank/DDBJ databases">
        <title>Genome public.</title>
        <authorList>
            <person name="Liu C."/>
            <person name="Sun Q."/>
        </authorList>
    </citation>
    <scope>NUCLEOTIDE SEQUENCE [LARGE SCALE GENOMIC DNA]</scope>
    <source>
        <strain evidence="2 3">YIM B02564</strain>
    </source>
</reference>
<gene>
    <name evidence="2" type="ORF">JK635_01890</name>
</gene>